<feature type="compositionally biased region" description="Basic and acidic residues" evidence="1">
    <location>
        <begin position="1"/>
        <end position="13"/>
    </location>
</feature>
<organism evidence="3">
    <name type="scientific">uncultured Pyrinomonadaceae bacterium</name>
    <dbReference type="NCBI Taxonomy" id="2283094"/>
    <lineage>
        <taxon>Bacteria</taxon>
        <taxon>Pseudomonadati</taxon>
        <taxon>Acidobacteriota</taxon>
        <taxon>Blastocatellia</taxon>
        <taxon>Blastocatellales</taxon>
        <taxon>Pyrinomonadaceae</taxon>
        <taxon>environmental samples</taxon>
    </lineage>
</organism>
<keyword evidence="2" id="KW-0472">Membrane</keyword>
<evidence type="ECO:0000313" key="3">
    <source>
        <dbReference type="EMBL" id="CAA9393306.1"/>
    </source>
</evidence>
<keyword evidence="2" id="KW-0812">Transmembrane</keyword>
<reference evidence="3" key="1">
    <citation type="submission" date="2020-02" db="EMBL/GenBank/DDBJ databases">
        <authorList>
            <person name="Meier V. D."/>
        </authorList>
    </citation>
    <scope>NUCLEOTIDE SEQUENCE</scope>
    <source>
        <strain evidence="3">AVDCRST_MAG74</strain>
    </source>
</reference>
<feature type="transmembrane region" description="Helical" evidence="2">
    <location>
        <begin position="44"/>
        <end position="64"/>
    </location>
</feature>
<proteinExistence type="predicted"/>
<accession>A0A6J4NP12</accession>
<dbReference type="AlphaFoldDB" id="A0A6J4NP12"/>
<evidence type="ECO:0000256" key="1">
    <source>
        <dbReference type="SAM" id="MobiDB-lite"/>
    </source>
</evidence>
<gene>
    <name evidence="3" type="ORF">AVDCRST_MAG74-1128</name>
</gene>
<feature type="region of interest" description="Disordered" evidence="1">
    <location>
        <begin position="1"/>
        <end position="24"/>
    </location>
</feature>
<evidence type="ECO:0000256" key="2">
    <source>
        <dbReference type="SAM" id="Phobius"/>
    </source>
</evidence>
<sequence length="273" mass="30340">MTDIEKSKNESNKPQKKTAKNSETKKRDYSRTVVVLRSFFASPIFNVAALVLLFVAVFGGLRLFSGSRNPAQVSFVERPLANAEATRISDDRILPAPEIFKGEVYQATMRLRETAALGMAISLVVFAEYAERGSVPANLERIVASISERGLMPPGLETQNGEIFSPESVFVVRYQSQPLRFEIVSRPKEAGSPALLLRFPLRSLDGRTITYFQSKPAVTLSPAPEPFAALDKLVAGGWTMERWRGEMVAPNDKTSVQILAEEKRLLSEFTNNR</sequence>
<keyword evidence="2" id="KW-1133">Transmembrane helix</keyword>
<dbReference type="EMBL" id="CADCUR010000094">
    <property type="protein sequence ID" value="CAA9393306.1"/>
    <property type="molecule type" value="Genomic_DNA"/>
</dbReference>
<protein>
    <submittedName>
        <fullName evidence="3">Uncharacterized protein</fullName>
    </submittedName>
</protein>
<name>A0A6J4NP12_9BACT</name>